<reference evidence="1 2" key="1">
    <citation type="journal article" date="2019" name="Int. J. Syst. Evol. Microbiol.">
        <title>The Global Catalogue of Microorganisms (GCM) 10K type strain sequencing project: providing services to taxonomists for standard genome sequencing and annotation.</title>
        <authorList>
            <consortium name="The Broad Institute Genomics Platform"/>
            <consortium name="The Broad Institute Genome Sequencing Center for Infectious Disease"/>
            <person name="Wu L."/>
            <person name="Ma J."/>
        </authorList>
    </citation>
    <scope>NUCLEOTIDE SEQUENCE [LARGE SCALE GENOMIC DNA]</scope>
    <source>
        <strain evidence="1 2">JCM 6835</strain>
    </source>
</reference>
<dbReference type="EMBL" id="BAAATE010000025">
    <property type="protein sequence ID" value="GAA2685125.1"/>
    <property type="molecule type" value="Genomic_DNA"/>
</dbReference>
<sequence>METFVMSSAATYAACDTDALAEERLAPPTSTATPVAVASSNRILFFM</sequence>
<accession>A0ABN3STI0</accession>
<name>A0ABN3STI0_9ACTN</name>
<protein>
    <submittedName>
        <fullName evidence="1">Uncharacterized protein</fullName>
    </submittedName>
</protein>
<evidence type="ECO:0000313" key="1">
    <source>
        <dbReference type="EMBL" id="GAA2685125.1"/>
    </source>
</evidence>
<proteinExistence type="predicted"/>
<comment type="caution">
    <text evidence="1">The sequence shown here is derived from an EMBL/GenBank/DDBJ whole genome shotgun (WGS) entry which is preliminary data.</text>
</comment>
<organism evidence="1 2">
    <name type="scientific">Nonomuraea recticatena</name>
    <dbReference type="NCBI Taxonomy" id="46178"/>
    <lineage>
        <taxon>Bacteria</taxon>
        <taxon>Bacillati</taxon>
        <taxon>Actinomycetota</taxon>
        <taxon>Actinomycetes</taxon>
        <taxon>Streptosporangiales</taxon>
        <taxon>Streptosporangiaceae</taxon>
        <taxon>Nonomuraea</taxon>
    </lineage>
</organism>
<evidence type="ECO:0000313" key="2">
    <source>
        <dbReference type="Proteomes" id="UP001501666"/>
    </source>
</evidence>
<gene>
    <name evidence="1" type="ORF">GCM10010412_071950</name>
</gene>
<keyword evidence="2" id="KW-1185">Reference proteome</keyword>
<dbReference type="Proteomes" id="UP001501666">
    <property type="component" value="Unassembled WGS sequence"/>
</dbReference>